<reference evidence="2 3" key="1">
    <citation type="submission" date="2016-08" db="EMBL/GenBank/DDBJ databases">
        <title>A novel genetic cassette of butanologenic Thermoanaerobacterium thermosaccharolyticum that directly convert cellulose to butanol.</title>
        <authorList>
            <person name="Li T."/>
            <person name="He J."/>
        </authorList>
    </citation>
    <scope>NUCLEOTIDE SEQUENCE [LARGE SCALE GENOMIC DNA]</scope>
    <source>
        <strain evidence="2 3">TG57</strain>
    </source>
</reference>
<dbReference type="Pfam" id="PF10648">
    <property type="entry name" value="Gmad2"/>
    <property type="match status" value="1"/>
</dbReference>
<sequence>MKKAFLIMILVVAISLTGCFNKPKNKTEQNAPISPKSTVQAVKEVSLYFLNSKMSGLNMDIRSVSENADLLKQVISELMKGPSDQYSKPIIPDNTKLLSVQLKDTTAYVNFSKDYMSATDINENTAKYMVAALVNTLTGLPNVDSVQILVEGNKIDSLYGYKIGLDPLNRTVLTGEVYIDKERVKKLQENVSLGKESWRLDPIKVMQEEGGVVGFSPDDDFSLDSKKDGIALINATHDNKSYMITLIQPEGDKDGNIWVISDVKAKFTKIPEADPTKGETFIYGIVRAINYETRVVTIEREYQDSSDINNEAGPDIKVLPNAIIHRQAKVGYDSQGGYQYSETDMSFSDIKVGDELGMILTKNKEARAIIDSDKSSITNASTQNANIIVLSPMKNNSVSSPVKVVGKARVFEAVVNIRILDSNGNILSQTSVQASAGAPSWGDFEADIQYKPLSTPQDGTLQVFSLSPKDGSVQDLVSIPLHLK</sequence>
<dbReference type="InterPro" id="IPR018911">
    <property type="entry name" value="Gmad2_Ig-like_dom"/>
</dbReference>
<dbReference type="RefSeq" id="WP_094396909.1">
    <property type="nucleotide sequence ID" value="NZ_CP016893.1"/>
</dbReference>
<dbReference type="Proteomes" id="UP000214975">
    <property type="component" value="Chromosome"/>
</dbReference>
<dbReference type="EMBL" id="CP016893">
    <property type="protein sequence ID" value="AST56877.1"/>
    <property type="molecule type" value="Genomic_DNA"/>
</dbReference>
<protein>
    <submittedName>
        <fullName evidence="2">Sporulation protein</fullName>
    </submittedName>
</protein>
<proteinExistence type="predicted"/>
<evidence type="ECO:0000313" key="2">
    <source>
        <dbReference type="EMBL" id="AST56877.1"/>
    </source>
</evidence>
<dbReference type="InterPro" id="IPR019606">
    <property type="entry name" value="GerMN"/>
</dbReference>
<evidence type="ECO:0000313" key="3">
    <source>
        <dbReference type="Proteomes" id="UP000214975"/>
    </source>
</evidence>
<dbReference type="PROSITE" id="PS51257">
    <property type="entry name" value="PROKAR_LIPOPROTEIN"/>
    <property type="match status" value="1"/>
</dbReference>
<name>A0A223HWW8_THETR</name>
<accession>A0A223HWW8</accession>
<dbReference type="SMART" id="SM00909">
    <property type="entry name" value="Germane"/>
    <property type="match status" value="1"/>
</dbReference>
<dbReference type="AlphaFoldDB" id="A0A223HWW8"/>
<dbReference type="Pfam" id="PF10646">
    <property type="entry name" value="Germane"/>
    <property type="match status" value="1"/>
</dbReference>
<feature type="domain" description="GerMN" evidence="1">
    <location>
        <begin position="71"/>
        <end position="159"/>
    </location>
</feature>
<evidence type="ECO:0000259" key="1">
    <source>
        <dbReference type="SMART" id="SM00909"/>
    </source>
</evidence>
<gene>
    <name evidence="2" type="ORF">Thert_00716</name>
</gene>
<organism evidence="2 3">
    <name type="scientific">Thermoanaerobacterium thermosaccharolyticum</name>
    <name type="common">Clostridium thermosaccharolyticum</name>
    <dbReference type="NCBI Taxonomy" id="1517"/>
    <lineage>
        <taxon>Bacteria</taxon>
        <taxon>Bacillati</taxon>
        <taxon>Bacillota</taxon>
        <taxon>Clostridia</taxon>
        <taxon>Thermoanaerobacterales</taxon>
        <taxon>Thermoanaerobacteraceae</taxon>
        <taxon>Thermoanaerobacterium</taxon>
    </lineage>
</organism>